<comment type="subcellular location">
    <subcellularLocation>
        <location evidence="1">Membrane</location>
        <topology evidence="1">Multi-pass membrane protein</topology>
    </subcellularLocation>
</comment>
<dbReference type="PANTHER" id="PTHR11785:SF512">
    <property type="entry name" value="SOBREMESA, ISOFORM B"/>
    <property type="match status" value="1"/>
</dbReference>
<dbReference type="EMBL" id="DQHO01000020">
    <property type="protein sequence ID" value="HCS93719.1"/>
    <property type="molecule type" value="Genomic_DNA"/>
</dbReference>
<feature type="transmembrane region" description="Helical" evidence="5">
    <location>
        <begin position="170"/>
        <end position="186"/>
    </location>
</feature>
<evidence type="ECO:0000256" key="4">
    <source>
        <dbReference type="ARBA" id="ARBA00023136"/>
    </source>
</evidence>
<feature type="transmembrane region" description="Helical" evidence="5">
    <location>
        <begin position="401"/>
        <end position="421"/>
    </location>
</feature>
<evidence type="ECO:0000313" key="6">
    <source>
        <dbReference type="EMBL" id="HCS93719.1"/>
    </source>
</evidence>
<evidence type="ECO:0000256" key="1">
    <source>
        <dbReference type="ARBA" id="ARBA00004141"/>
    </source>
</evidence>
<evidence type="ECO:0000256" key="2">
    <source>
        <dbReference type="ARBA" id="ARBA00022692"/>
    </source>
</evidence>
<dbReference type="GO" id="GO:0016020">
    <property type="term" value="C:membrane"/>
    <property type="evidence" value="ECO:0007669"/>
    <property type="project" value="UniProtKB-SubCell"/>
</dbReference>
<feature type="transmembrane region" description="Helical" evidence="5">
    <location>
        <begin position="340"/>
        <end position="363"/>
    </location>
</feature>
<dbReference type="InterPro" id="IPR002293">
    <property type="entry name" value="AA/rel_permease1"/>
</dbReference>
<keyword evidence="3 5" id="KW-1133">Transmembrane helix</keyword>
<evidence type="ECO:0000256" key="3">
    <source>
        <dbReference type="ARBA" id="ARBA00022989"/>
    </source>
</evidence>
<dbReference type="GO" id="GO:0015179">
    <property type="term" value="F:L-amino acid transmembrane transporter activity"/>
    <property type="evidence" value="ECO:0007669"/>
    <property type="project" value="TreeGrafter"/>
</dbReference>
<gene>
    <name evidence="6" type="ORF">DIW15_03285</name>
</gene>
<proteinExistence type="predicted"/>
<keyword evidence="2 5" id="KW-0812">Transmembrane</keyword>
<feature type="transmembrane region" description="Helical" evidence="5">
    <location>
        <begin position="104"/>
        <end position="127"/>
    </location>
</feature>
<feature type="transmembrane region" description="Helical" evidence="5">
    <location>
        <begin position="139"/>
        <end position="158"/>
    </location>
</feature>
<dbReference type="STRING" id="1121105.GCA_000421665_01288"/>
<keyword evidence="4 5" id="KW-0472">Membrane</keyword>
<dbReference type="Pfam" id="PF13520">
    <property type="entry name" value="AA_permease_2"/>
    <property type="match status" value="1"/>
</dbReference>
<dbReference type="InterPro" id="IPR050598">
    <property type="entry name" value="AminoAcid_Transporter"/>
</dbReference>
<sequence>MPNNSTDLSKGLTKEHNELKRSLSFFPALSTVMGTVIGAGVFFKAASVATVTGSPSLHLLSWLLGGIISVCAGLTAAELAAAIPETGGMLRYIERAYGEFWSYLLGWAQVIVYFPANVAALSIIFATQFKNLFTLPNNVIVPIAVVAATTIMLINFMGSKASGIFQSVTLVFKLVPLALIVIFGLFREGDVAVSLFPITQGPDVGGFLPALGAGLLATMFAYDGWIHVGNIAGEMKNPTRDLPRAIAFGLIGVMAVYFVVQLAFLKTIDISQLAGNENAAMQVAGKIFGNMGGRLVTVGILISVYGTINGYTMTGMRLPYTMGLKKQLPFSAKLATLNRFKVPFVAGIVELVIAIMMMMVGGFDVLTDMLVFVIWIFYTLVFIAVFKIRRTEPELVRPYKVLFYPIIPVIAILGGIFIITMTLINQFQLAIIGTLLTLLGIPVYWYMKRKNN</sequence>
<name>A0A3D4S4G7_9ENTE</name>
<protein>
    <submittedName>
        <fullName evidence="6">Amino acid permease</fullName>
    </submittedName>
</protein>
<comment type="caution">
    <text evidence="6">The sequence shown here is derived from an EMBL/GenBank/DDBJ whole genome shotgun (WGS) entry which is preliminary data.</text>
</comment>
<organism evidence="6 7">
    <name type="scientific">Bavariicoccus seileri</name>
    <dbReference type="NCBI Taxonomy" id="549685"/>
    <lineage>
        <taxon>Bacteria</taxon>
        <taxon>Bacillati</taxon>
        <taxon>Bacillota</taxon>
        <taxon>Bacilli</taxon>
        <taxon>Lactobacillales</taxon>
        <taxon>Enterococcaceae</taxon>
        <taxon>Bavariicoccus</taxon>
    </lineage>
</organism>
<evidence type="ECO:0000256" key="5">
    <source>
        <dbReference type="SAM" id="Phobius"/>
    </source>
</evidence>
<evidence type="ECO:0000313" key="7">
    <source>
        <dbReference type="Proteomes" id="UP000262195"/>
    </source>
</evidence>
<reference evidence="6 7" key="1">
    <citation type="journal article" date="2018" name="Nat. Biotechnol.">
        <title>A standardized bacterial taxonomy based on genome phylogeny substantially revises the tree of life.</title>
        <authorList>
            <person name="Parks D.H."/>
            <person name="Chuvochina M."/>
            <person name="Waite D.W."/>
            <person name="Rinke C."/>
            <person name="Skarshewski A."/>
            <person name="Chaumeil P.A."/>
            <person name="Hugenholtz P."/>
        </authorList>
    </citation>
    <scope>NUCLEOTIDE SEQUENCE [LARGE SCALE GENOMIC DNA]</scope>
    <source>
        <strain evidence="6">UBA11306</strain>
    </source>
</reference>
<feature type="transmembrane region" description="Helical" evidence="5">
    <location>
        <begin position="206"/>
        <end position="225"/>
    </location>
</feature>
<dbReference type="AlphaFoldDB" id="A0A3D4S4G7"/>
<feature type="transmembrane region" description="Helical" evidence="5">
    <location>
        <begin position="63"/>
        <end position="83"/>
    </location>
</feature>
<dbReference type="Proteomes" id="UP000262195">
    <property type="component" value="Unassembled WGS sequence"/>
</dbReference>
<feature type="transmembrane region" description="Helical" evidence="5">
    <location>
        <begin position="245"/>
        <end position="264"/>
    </location>
</feature>
<feature type="transmembrane region" description="Helical" evidence="5">
    <location>
        <begin position="369"/>
        <end position="389"/>
    </location>
</feature>
<dbReference type="PIRSF" id="PIRSF006060">
    <property type="entry name" value="AA_transporter"/>
    <property type="match status" value="1"/>
</dbReference>
<feature type="transmembrane region" description="Helical" evidence="5">
    <location>
        <begin position="295"/>
        <end position="320"/>
    </location>
</feature>
<dbReference type="FunFam" id="1.20.1740.10:FF:000051">
    <property type="entry name" value="Amino acid permease"/>
    <property type="match status" value="1"/>
</dbReference>
<dbReference type="PANTHER" id="PTHR11785">
    <property type="entry name" value="AMINO ACID TRANSPORTER"/>
    <property type="match status" value="1"/>
</dbReference>
<feature type="transmembrane region" description="Helical" evidence="5">
    <location>
        <begin position="427"/>
        <end position="447"/>
    </location>
</feature>
<dbReference type="Gene3D" id="1.20.1740.10">
    <property type="entry name" value="Amino acid/polyamine transporter I"/>
    <property type="match status" value="1"/>
</dbReference>
<feature type="transmembrane region" description="Helical" evidence="5">
    <location>
        <begin position="23"/>
        <end position="43"/>
    </location>
</feature>
<accession>A0A3D4S4G7</accession>